<dbReference type="RefSeq" id="WP_269579834.1">
    <property type="nucleotide sequence ID" value="NZ_CP114588.1"/>
</dbReference>
<dbReference type="EMBL" id="CP114588">
    <property type="protein sequence ID" value="WBA09730.1"/>
    <property type="molecule type" value="Genomic_DNA"/>
</dbReference>
<sequence length="97" mass="11296">MRKTDKKYDKAIREALTEVCELTMENIEGFEWLTHEVNYQRFPQSLTVRLMFKDQQTLAGFERSDDYQAVVSDVQSRLAAAGVTLKNINRHVELDTL</sequence>
<accession>A0AA47KMJ7</accession>
<evidence type="ECO:0000313" key="1">
    <source>
        <dbReference type="EMBL" id="WBA09730.1"/>
    </source>
</evidence>
<organism evidence="1 2">
    <name type="scientific">Salinivibrio kushneri</name>
    <dbReference type="NCBI Taxonomy" id="1908198"/>
    <lineage>
        <taxon>Bacteria</taxon>
        <taxon>Pseudomonadati</taxon>
        <taxon>Pseudomonadota</taxon>
        <taxon>Gammaproteobacteria</taxon>
        <taxon>Vibrionales</taxon>
        <taxon>Vibrionaceae</taxon>
        <taxon>Salinivibrio</taxon>
    </lineage>
</organism>
<name>A0AA47KMJ7_9GAMM</name>
<proteinExistence type="predicted"/>
<reference evidence="1" key="1">
    <citation type="submission" date="2022-09" db="EMBL/GenBank/DDBJ databases">
        <authorList>
            <person name="Li Z.-J."/>
        </authorList>
    </citation>
    <scope>NUCLEOTIDE SEQUENCE</scope>
    <source>
        <strain evidence="1">TGB11</strain>
    </source>
</reference>
<dbReference type="Proteomes" id="UP001164748">
    <property type="component" value="Chromosome"/>
</dbReference>
<evidence type="ECO:0000313" key="2">
    <source>
        <dbReference type="Proteomes" id="UP001164748"/>
    </source>
</evidence>
<gene>
    <name evidence="1" type="ORF">N8M53_05925</name>
</gene>
<dbReference type="AlphaFoldDB" id="A0AA47KMJ7"/>
<protein>
    <submittedName>
        <fullName evidence="1">Fis family transcriptional regulator</fullName>
    </submittedName>
</protein>